<dbReference type="CDD" id="cd06225">
    <property type="entry name" value="HAMP"/>
    <property type="match status" value="1"/>
</dbReference>
<dbReference type="Proteomes" id="UP001355206">
    <property type="component" value="Unassembled WGS sequence"/>
</dbReference>
<dbReference type="InterPro" id="IPR024478">
    <property type="entry name" value="HlyB_4HB_MCP"/>
</dbReference>
<evidence type="ECO:0000313" key="7">
    <source>
        <dbReference type="EMBL" id="MEE7494852.1"/>
    </source>
</evidence>
<comment type="similarity">
    <text evidence="2">Belongs to the methyl-accepting chemotaxis (MCP) protein family.</text>
</comment>
<keyword evidence="8" id="KW-1185">Reference proteome</keyword>
<dbReference type="SUPFAM" id="SSF158472">
    <property type="entry name" value="HAMP domain-like"/>
    <property type="match status" value="1"/>
</dbReference>
<reference evidence="7 8" key="1">
    <citation type="journal article" date="2012" name="Genet. Mol. Biol.">
        <title>Analysis of 16S rRNA and mxaF genes revealing insights into Methylobacterium niche-specific plant association.</title>
        <authorList>
            <person name="Dourado M.N."/>
            <person name="Andreote F.D."/>
            <person name="Dini-Andreote F."/>
            <person name="Conti R."/>
            <person name="Araujo J.M."/>
            <person name="Araujo W.L."/>
        </authorList>
    </citation>
    <scope>NUCLEOTIDE SEQUENCE [LARGE SCALE GENOMIC DNA]</scope>
    <source>
        <strain evidence="7 8">TC3-10</strain>
    </source>
</reference>
<sequence length="555" mass="58051">MTIKQRLVSVLTAIGLILLGTAALGNFALHWSHSSLKTVYEDRVVCLRQFSIIRDAYDDIIDVSRMLRSKNIAFSAAKEKIERDLSNLHTQWSAYQATSLTKEEEVLAKDLQIQIDQNAVVVSEILKRIAQGGIPDFDTTDTDLLKNMQVTNVALSKLTTLQVREAEAEFNRSQNTAGWSRLALLAALGVAALSIAYGVYTVVVQVARPLGRLVSMLQRMARGETDAEIAESVRSDEIGAVGKAVDGIKAMVARKAAEEAEVKRRADEAAAAERKRTMIELADGFERAVGGIVGMVSSSATELQATAQQMTATAQETASQSTTVAAAAEEAAANVNTVAAAAEELGSSVQEIGRQVSGSTQLAQSAVGEADQTMHLVHALQATSARIGNMVGMISGIAGQTNLLALNATIEAARAGAAGRGFAVVASEVKALAEQTAKATEEIGRQIAEVQGVTAQAVTAIGSITGRIREIDSVATSIAAAVEQQGAATQEIVRNVALASTGTNEVTGNIAGVAQASEETGAAATQVLSAASELSRQSEHLGAEVGRFLATVRAA</sequence>
<accession>A0ABU7U0D0</accession>
<feature type="domain" description="HAMP" evidence="6">
    <location>
        <begin position="204"/>
        <end position="257"/>
    </location>
</feature>
<dbReference type="Pfam" id="PF00672">
    <property type="entry name" value="HAMP"/>
    <property type="match status" value="1"/>
</dbReference>
<evidence type="ECO:0000256" key="3">
    <source>
        <dbReference type="PROSITE-ProRule" id="PRU00284"/>
    </source>
</evidence>
<evidence type="ECO:0000256" key="1">
    <source>
        <dbReference type="ARBA" id="ARBA00023224"/>
    </source>
</evidence>
<dbReference type="PROSITE" id="PS50111">
    <property type="entry name" value="CHEMOTAXIS_TRANSDUC_2"/>
    <property type="match status" value="1"/>
</dbReference>
<dbReference type="RefSeq" id="WP_331304756.1">
    <property type="nucleotide sequence ID" value="NZ_MLCA01000019.1"/>
</dbReference>
<evidence type="ECO:0000256" key="2">
    <source>
        <dbReference type="ARBA" id="ARBA00029447"/>
    </source>
</evidence>
<dbReference type="EMBL" id="MLCA01000019">
    <property type="protein sequence ID" value="MEE7494852.1"/>
    <property type="molecule type" value="Genomic_DNA"/>
</dbReference>
<feature type="domain" description="Methyl-accepting transducer" evidence="5">
    <location>
        <begin position="299"/>
        <end position="535"/>
    </location>
</feature>
<dbReference type="Pfam" id="PF00015">
    <property type="entry name" value="MCPsignal"/>
    <property type="match status" value="1"/>
</dbReference>
<dbReference type="Pfam" id="PF12729">
    <property type="entry name" value="4HB_MCP_1"/>
    <property type="match status" value="1"/>
</dbReference>
<dbReference type="SMART" id="SM00283">
    <property type="entry name" value="MA"/>
    <property type="match status" value="1"/>
</dbReference>
<evidence type="ECO:0000313" key="8">
    <source>
        <dbReference type="Proteomes" id="UP001355206"/>
    </source>
</evidence>
<evidence type="ECO:0000256" key="4">
    <source>
        <dbReference type="SAM" id="Phobius"/>
    </source>
</evidence>
<dbReference type="Gene3D" id="1.10.287.950">
    <property type="entry name" value="Methyl-accepting chemotaxis protein"/>
    <property type="match status" value="1"/>
</dbReference>
<dbReference type="PRINTS" id="PR00260">
    <property type="entry name" value="CHEMTRNSDUCR"/>
</dbReference>
<gene>
    <name evidence="7" type="ORF">MOTC310_32380</name>
</gene>
<dbReference type="PANTHER" id="PTHR32089:SF112">
    <property type="entry name" value="LYSOZYME-LIKE PROTEIN-RELATED"/>
    <property type="match status" value="1"/>
</dbReference>
<dbReference type="PANTHER" id="PTHR32089">
    <property type="entry name" value="METHYL-ACCEPTING CHEMOTAXIS PROTEIN MCPB"/>
    <property type="match status" value="1"/>
</dbReference>
<comment type="caution">
    <text evidence="7">The sequence shown here is derived from an EMBL/GenBank/DDBJ whole genome shotgun (WGS) entry which is preliminary data.</text>
</comment>
<proteinExistence type="inferred from homology"/>
<dbReference type="Gene3D" id="6.10.340.10">
    <property type="match status" value="1"/>
</dbReference>
<dbReference type="SMART" id="SM00304">
    <property type="entry name" value="HAMP"/>
    <property type="match status" value="1"/>
</dbReference>
<keyword evidence="4" id="KW-0812">Transmembrane</keyword>
<dbReference type="InterPro" id="IPR004090">
    <property type="entry name" value="Chemotax_Me-accpt_rcpt"/>
</dbReference>
<dbReference type="InterPro" id="IPR004089">
    <property type="entry name" value="MCPsignal_dom"/>
</dbReference>
<organism evidence="7 8">
    <name type="scientific">Methylobacterium oryzae</name>
    <dbReference type="NCBI Taxonomy" id="334852"/>
    <lineage>
        <taxon>Bacteria</taxon>
        <taxon>Pseudomonadati</taxon>
        <taxon>Pseudomonadota</taxon>
        <taxon>Alphaproteobacteria</taxon>
        <taxon>Hyphomicrobiales</taxon>
        <taxon>Methylobacteriaceae</taxon>
        <taxon>Methylobacterium</taxon>
    </lineage>
</organism>
<name>A0ABU7U0D0_9HYPH</name>
<dbReference type="SUPFAM" id="SSF58104">
    <property type="entry name" value="Methyl-accepting chemotaxis protein (MCP) signaling domain"/>
    <property type="match status" value="1"/>
</dbReference>
<keyword evidence="4" id="KW-1133">Transmembrane helix</keyword>
<evidence type="ECO:0000259" key="5">
    <source>
        <dbReference type="PROSITE" id="PS50111"/>
    </source>
</evidence>
<protein>
    <submittedName>
        <fullName evidence="7">Chemotaxis protein</fullName>
    </submittedName>
</protein>
<evidence type="ECO:0000259" key="6">
    <source>
        <dbReference type="PROSITE" id="PS50885"/>
    </source>
</evidence>
<feature type="transmembrane region" description="Helical" evidence="4">
    <location>
        <begin position="182"/>
        <end position="207"/>
    </location>
</feature>
<dbReference type="PROSITE" id="PS50885">
    <property type="entry name" value="HAMP"/>
    <property type="match status" value="1"/>
</dbReference>
<keyword evidence="4" id="KW-0472">Membrane</keyword>
<dbReference type="InterPro" id="IPR003660">
    <property type="entry name" value="HAMP_dom"/>
</dbReference>
<keyword evidence="1 3" id="KW-0807">Transducer</keyword>